<protein>
    <submittedName>
        <fullName evidence="1">Uncharacterized protein</fullName>
    </submittedName>
</protein>
<keyword evidence="2" id="KW-1185">Reference proteome</keyword>
<dbReference type="PANTHER" id="PTHR47937:SF7">
    <property type="entry name" value="EXPORTIN-2 CENTRAL DOMAIN-CONTAINING PROTEIN"/>
    <property type="match status" value="1"/>
</dbReference>
<dbReference type="InterPro" id="IPR011990">
    <property type="entry name" value="TPR-like_helical_dom_sf"/>
</dbReference>
<sequence length="159" mass="17923">MMSSSPKLYPVGRDHPRPEDRITILGGPSALLGRVKFLIDDIVDLDVAAKHARRAAAWKKRMAPHRAIETCNAIIGAMCDAGRSGDAIDLFEFFFNKSEMKPNISYCQYDGERVFRCGTVPRCGQRFQQGKGNAPVRASCWSIQEHYYKVVSKREVIRC</sequence>
<organism evidence="1 2">
    <name type="scientific">Brassica cretica</name>
    <name type="common">Mustard</name>
    <dbReference type="NCBI Taxonomy" id="69181"/>
    <lineage>
        <taxon>Eukaryota</taxon>
        <taxon>Viridiplantae</taxon>
        <taxon>Streptophyta</taxon>
        <taxon>Embryophyta</taxon>
        <taxon>Tracheophyta</taxon>
        <taxon>Spermatophyta</taxon>
        <taxon>Magnoliopsida</taxon>
        <taxon>eudicotyledons</taxon>
        <taxon>Gunneridae</taxon>
        <taxon>Pentapetalae</taxon>
        <taxon>rosids</taxon>
        <taxon>malvids</taxon>
        <taxon>Brassicales</taxon>
        <taxon>Brassicaceae</taxon>
        <taxon>Brassiceae</taxon>
        <taxon>Brassica</taxon>
    </lineage>
</organism>
<reference evidence="1 2" key="1">
    <citation type="journal article" date="2020" name="BMC Genomics">
        <title>Intraspecific diversification of the crop wild relative Brassica cretica Lam. using demographic model selection.</title>
        <authorList>
            <person name="Kioukis A."/>
            <person name="Michalopoulou V.A."/>
            <person name="Briers L."/>
            <person name="Pirintsos S."/>
            <person name="Studholme D.J."/>
            <person name="Pavlidis P."/>
            <person name="Sarris P.F."/>
        </authorList>
    </citation>
    <scope>NUCLEOTIDE SEQUENCE [LARGE SCALE GENOMIC DNA]</scope>
    <source>
        <strain evidence="2">cv. PFS-1207/04</strain>
    </source>
</reference>
<accession>A0ABQ7BI63</accession>
<proteinExistence type="predicted"/>
<comment type="caution">
    <text evidence="1">The sequence shown here is derived from an EMBL/GenBank/DDBJ whole genome shotgun (WGS) entry which is preliminary data.</text>
</comment>
<name>A0ABQ7BI63_BRACR</name>
<evidence type="ECO:0000313" key="2">
    <source>
        <dbReference type="Proteomes" id="UP000266723"/>
    </source>
</evidence>
<gene>
    <name evidence="1" type="ORF">DY000_02042809</name>
</gene>
<dbReference type="Proteomes" id="UP000266723">
    <property type="component" value="Unassembled WGS sequence"/>
</dbReference>
<dbReference type="EMBL" id="QGKV02001507">
    <property type="protein sequence ID" value="KAF3532302.1"/>
    <property type="molecule type" value="Genomic_DNA"/>
</dbReference>
<dbReference type="PANTHER" id="PTHR47937">
    <property type="entry name" value="PLASTID TRANSCRIPTIONALLY ACTIVE CHROMOSOME 2-LIKE PROTEIN"/>
    <property type="match status" value="1"/>
</dbReference>
<evidence type="ECO:0000313" key="1">
    <source>
        <dbReference type="EMBL" id="KAF3532302.1"/>
    </source>
</evidence>
<dbReference type="Gene3D" id="1.25.40.10">
    <property type="entry name" value="Tetratricopeptide repeat domain"/>
    <property type="match status" value="1"/>
</dbReference>
<dbReference type="InterPro" id="IPR052308">
    <property type="entry name" value="PPR_domain-containing"/>
</dbReference>